<keyword evidence="2" id="KW-1185">Reference proteome</keyword>
<name>A0A841L2A9_9FIRM</name>
<organism evidence="1 2">
    <name type="scientific">Anaerosolibacter carboniphilus</name>
    <dbReference type="NCBI Taxonomy" id="1417629"/>
    <lineage>
        <taxon>Bacteria</taxon>
        <taxon>Bacillati</taxon>
        <taxon>Bacillota</taxon>
        <taxon>Clostridia</taxon>
        <taxon>Peptostreptococcales</taxon>
        <taxon>Thermotaleaceae</taxon>
        <taxon>Anaerosolibacter</taxon>
    </lineage>
</organism>
<evidence type="ECO:0008006" key="3">
    <source>
        <dbReference type="Google" id="ProtNLM"/>
    </source>
</evidence>
<protein>
    <recommendedName>
        <fullName evidence="3">DUF1657 domain-containing protein</fullName>
    </recommendedName>
</protein>
<evidence type="ECO:0000313" key="1">
    <source>
        <dbReference type="EMBL" id="MBB6218310.1"/>
    </source>
</evidence>
<dbReference type="EMBL" id="JACHEN010000036">
    <property type="protein sequence ID" value="MBB6218310.1"/>
    <property type="molecule type" value="Genomic_DNA"/>
</dbReference>
<dbReference type="AlphaFoldDB" id="A0A841L2A9"/>
<dbReference type="Proteomes" id="UP000579281">
    <property type="component" value="Unassembled WGS sequence"/>
</dbReference>
<comment type="caution">
    <text evidence="1">The sequence shown here is derived from an EMBL/GenBank/DDBJ whole genome shotgun (WGS) entry which is preliminary data.</text>
</comment>
<proteinExistence type="predicted"/>
<gene>
    <name evidence="1" type="ORF">HNQ80_004474</name>
</gene>
<accession>A0A841L2A9</accession>
<reference evidence="1 2" key="1">
    <citation type="submission" date="2020-08" db="EMBL/GenBank/DDBJ databases">
        <title>Genomic Encyclopedia of Type Strains, Phase IV (KMG-IV): sequencing the most valuable type-strain genomes for metagenomic binning, comparative biology and taxonomic classification.</title>
        <authorList>
            <person name="Goeker M."/>
        </authorList>
    </citation>
    <scope>NUCLEOTIDE SEQUENCE [LARGE SCALE GENOMIC DNA]</scope>
    <source>
        <strain evidence="1 2">DSM 103526</strain>
    </source>
</reference>
<evidence type="ECO:0000313" key="2">
    <source>
        <dbReference type="Proteomes" id="UP000579281"/>
    </source>
</evidence>
<dbReference type="Pfam" id="PF07870">
    <property type="entry name" value="DUF1657"/>
    <property type="match status" value="1"/>
</dbReference>
<dbReference type="InterPro" id="IPR012452">
    <property type="entry name" value="DUF1657"/>
</dbReference>
<dbReference type="RefSeq" id="WP_184312799.1">
    <property type="nucleotide sequence ID" value="NZ_JACHEN010000036.1"/>
</dbReference>
<sequence length="68" mass="7641">MSTGSKIEKALTSAKSLAVDLKSFSLDTDDQQAKQMFNQLSSTMDNVAQMLQSRFDFVQSEEPQYKQS</sequence>